<protein>
    <submittedName>
        <fullName evidence="1">Uncharacterized protein</fullName>
    </submittedName>
</protein>
<accession>A0A679DYA5</accession>
<sequence length="89" mass="9567">MRTCALWRTGATRRQREGCAWALRSGGRRAWDAGVCLGRDSGTFPLGFRGDDAITSSAPATKVLFPTGRGAVGRRVGAFPSTTVVKFYD</sequence>
<reference evidence="1" key="1">
    <citation type="journal article" date="2019" name="Curr. Biol.">
        <title>Chromatin organization in early land plants reveals an ancestral association between H3K27me3, transposons, and constitutive heterochromatin.</title>
        <authorList>
            <person name="Montgomery S.A."/>
            <person name="Tanizawa Y."/>
            <person name="Galik B."/>
            <person name="Wang N."/>
            <person name="Ito T."/>
            <person name="Mochizuki T."/>
            <person name="Akimcheva S."/>
            <person name="Bowman J."/>
            <person name="Cognat V."/>
            <person name="Drouard L."/>
            <person name="Ekker H."/>
            <person name="Houng S."/>
            <person name="Kohchi T."/>
            <person name="Lin S."/>
            <person name="Liu L.D."/>
            <person name="Nakamura Y."/>
            <person name="Valeeva L.R."/>
            <person name="Shakirov E.V."/>
            <person name="Shippen D.E."/>
            <person name="Wei W."/>
            <person name="Yagura M."/>
            <person name="Yamaoka S."/>
            <person name="Yamato K.T."/>
            <person name="Liu C."/>
            <person name="Berger F."/>
        </authorList>
    </citation>
    <scope>NUCLEOTIDE SEQUENCE</scope>
    <source>
        <strain evidence="1">Tak-1</strain>
    </source>
</reference>
<evidence type="ECO:0000313" key="1">
    <source>
        <dbReference type="EMBL" id="BBN20768.1"/>
    </source>
</evidence>
<gene>
    <name evidence="1" type="ORF">Mp_zg01220</name>
</gene>
<dbReference type="AlphaFoldDB" id="A0A679DYA5"/>
<name>A0A679DYA5_MARPO</name>
<dbReference type="EMBL" id="AP020268">
    <property type="protein sequence ID" value="BBN20768.1"/>
    <property type="molecule type" value="Genomic_DNA"/>
</dbReference>
<proteinExistence type="predicted"/>
<organism evidence="1">
    <name type="scientific">Marchantia polymorpha subsp. ruderalis</name>
    <dbReference type="NCBI Taxonomy" id="1480154"/>
    <lineage>
        <taxon>Eukaryota</taxon>
        <taxon>Viridiplantae</taxon>
        <taxon>Streptophyta</taxon>
        <taxon>Embryophyta</taxon>
        <taxon>Marchantiophyta</taxon>
        <taxon>Marchantiopsida</taxon>
        <taxon>Marchantiidae</taxon>
        <taxon>Marchantiales</taxon>
        <taxon>Marchantiaceae</taxon>
        <taxon>Marchantia</taxon>
    </lineage>
</organism>